<reference evidence="2 3" key="1">
    <citation type="submission" date="2019-10" db="EMBL/GenBank/DDBJ databases">
        <title>Complete genomic sequence of the Vibrio alginolyticus prophage vB_ ValM-yong1.</title>
        <authorList>
            <person name="Li D."/>
            <person name="Qin W."/>
            <person name="Tong Y."/>
            <person name="Lin W."/>
            <person name="Xu L."/>
        </authorList>
    </citation>
    <scope>NUCLEOTIDE SEQUENCE [LARGE SCALE GENOMIC DNA]</scope>
</reference>
<proteinExistence type="predicted"/>
<evidence type="ECO:0000259" key="1">
    <source>
        <dbReference type="Pfam" id="PF24187"/>
    </source>
</evidence>
<dbReference type="EMBL" id="MN563793">
    <property type="protein sequence ID" value="QGF21288.1"/>
    <property type="molecule type" value="Genomic_DNA"/>
</dbReference>
<feature type="domain" description="DUF7415" evidence="1">
    <location>
        <begin position="4"/>
        <end position="44"/>
    </location>
</feature>
<evidence type="ECO:0000313" key="2">
    <source>
        <dbReference type="EMBL" id="QGF21288.1"/>
    </source>
</evidence>
<organism evidence="2 3">
    <name type="scientific">Vibrio phage vB_ValM-yong1</name>
    <dbReference type="NCBI Taxonomy" id="2660715"/>
    <lineage>
        <taxon>Viruses</taxon>
        <taxon>Duplodnaviria</taxon>
        <taxon>Heunggongvirae</taxon>
        <taxon>Uroviricota</taxon>
        <taxon>Caudoviricetes</taxon>
        <taxon>Peduoviridae</taxon>
        <taxon>Yongunavirus</taxon>
        <taxon>Yongunavirus yong1</taxon>
    </lineage>
</organism>
<accession>A0A6M3A3J0</accession>
<keyword evidence="3" id="KW-1185">Reference proteome</keyword>
<dbReference type="RefSeq" id="YP_009885050.1">
    <property type="nucleotide sequence ID" value="NC_049477.1"/>
</dbReference>
<dbReference type="KEGG" id="vg:55814423"/>
<protein>
    <recommendedName>
        <fullName evidence="1">DUF7415 domain-containing protein</fullName>
    </recommendedName>
</protein>
<evidence type="ECO:0000313" key="3">
    <source>
        <dbReference type="Proteomes" id="UP000500880"/>
    </source>
</evidence>
<dbReference type="InterPro" id="IPR055838">
    <property type="entry name" value="DUF7415"/>
</dbReference>
<dbReference type="Pfam" id="PF24187">
    <property type="entry name" value="DUF7415"/>
    <property type="match status" value="1"/>
</dbReference>
<dbReference type="Proteomes" id="UP000500880">
    <property type="component" value="Segment"/>
</dbReference>
<dbReference type="GeneID" id="55814423"/>
<sequence>MKAINWNQMSELGLIERINREMLHPLGLAMSRNAETGVSYGVFVADDGVFAYSDNFKSRVLSDEVLKNKLAEIQPISISDMAQPYIDNWVPARDQLPQHDENDKHTSVLVDVFGDGERWPDCYYCFLDEEWIWNDTGEPVSINVTHWKAITLPNVEQ</sequence>
<name>A0A6M3A3J0_9CAUD</name>